<evidence type="ECO:0000313" key="2">
    <source>
        <dbReference type="Proteomes" id="UP001318300"/>
    </source>
</evidence>
<dbReference type="RefSeq" id="WP_166779032.1">
    <property type="nucleotide sequence ID" value="NZ_JAAOYO010000001.1"/>
</dbReference>
<dbReference type="Proteomes" id="UP001318300">
    <property type="component" value="Unassembled WGS sequence"/>
</dbReference>
<organism evidence="1 2">
    <name type="scientific">Curtobacterium salicis</name>
    <dbReference type="NCBI Taxonomy" id="1779862"/>
    <lineage>
        <taxon>Bacteria</taxon>
        <taxon>Bacillati</taxon>
        <taxon>Actinomycetota</taxon>
        <taxon>Actinomycetes</taxon>
        <taxon>Micrococcales</taxon>
        <taxon>Microbacteriaceae</taxon>
        <taxon>Curtobacterium</taxon>
    </lineage>
</organism>
<protein>
    <submittedName>
        <fullName evidence="1">Uncharacterized protein</fullName>
    </submittedName>
</protein>
<name>A0ABX0T340_9MICO</name>
<dbReference type="EMBL" id="JAAOYO010000001">
    <property type="protein sequence ID" value="NII39903.1"/>
    <property type="molecule type" value="Genomic_DNA"/>
</dbReference>
<gene>
    <name evidence="1" type="ORF">E9228_000522</name>
</gene>
<proteinExistence type="predicted"/>
<reference evidence="1 2" key="1">
    <citation type="submission" date="2020-03" db="EMBL/GenBank/DDBJ databases">
        <title>Above-ground endophytic microbial communities from plants in different locations in the United States.</title>
        <authorList>
            <person name="Frank C."/>
        </authorList>
    </citation>
    <scope>NUCLEOTIDE SEQUENCE [LARGE SCALE GENOMIC DNA]</scope>
    <source>
        <strain evidence="1 2">WW7</strain>
    </source>
</reference>
<sequence length="126" mass="13819">MSTPGAASPSSANQVGDALMALHRATEHPFDMTFEDGQFIATHQLGRSGGGTVTTYRYGIQLLPDTNEYRRLMRTSTRSSTGGSGSFTFNSRWITKPVNDTLAAHGWKPRRTAIGKLFRRILAMPT</sequence>
<comment type="caution">
    <text evidence="1">The sequence shown here is derived from an EMBL/GenBank/DDBJ whole genome shotgun (WGS) entry which is preliminary data.</text>
</comment>
<evidence type="ECO:0000313" key="1">
    <source>
        <dbReference type="EMBL" id="NII39903.1"/>
    </source>
</evidence>
<accession>A0ABX0T340</accession>
<keyword evidence="2" id="KW-1185">Reference proteome</keyword>